<gene>
    <name evidence="2" type="ORF">CDL15_Pgr011639</name>
</gene>
<reference evidence="3" key="1">
    <citation type="journal article" date="2017" name="Plant J.">
        <title>The pomegranate (Punica granatum L.) genome and the genomics of punicalagin biosynthesis.</title>
        <authorList>
            <person name="Qin G."/>
            <person name="Xu C."/>
            <person name="Ming R."/>
            <person name="Tang H."/>
            <person name="Guyot R."/>
            <person name="Kramer E.M."/>
            <person name="Hu Y."/>
            <person name="Yi X."/>
            <person name="Qi Y."/>
            <person name="Xu X."/>
            <person name="Gao Z."/>
            <person name="Pan H."/>
            <person name="Jian J."/>
            <person name="Tian Y."/>
            <person name="Yue Z."/>
            <person name="Xu Y."/>
        </authorList>
    </citation>
    <scope>NUCLEOTIDE SEQUENCE [LARGE SCALE GENOMIC DNA]</scope>
    <source>
        <strain evidence="3">cv. Dabenzi</strain>
    </source>
</reference>
<evidence type="ECO:0000256" key="1">
    <source>
        <dbReference type="SAM" id="MobiDB-lite"/>
    </source>
</evidence>
<feature type="compositionally biased region" description="Basic and acidic residues" evidence="1">
    <location>
        <begin position="50"/>
        <end position="60"/>
    </location>
</feature>
<accession>A0A218XH56</accession>
<comment type="caution">
    <text evidence="2">The sequence shown here is derived from an EMBL/GenBank/DDBJ whole genome shotgun (WGS) entry which is preliminary data.</text>
</comment>
<dbReference type="EMBL" id="MTKT01001770">
    <property type="protein sequence ID" value="OWM84254.1"/>
    <property type="molecule type" value="Genomic_DNA"/>
</dbReference>
<sequence length="74" mass="8352">MTLMSIDEKLSVVFNLSKIFWLREGKLASCFEEEEEASRAKGDSSWLARGSHDRRGETGKRLGSRLIAHSKLVV</sequence>
<organism evidence="2 3">
    <name type="scientific">Punica granatum</name>
    <name type="common">Pomegranate</name>
    <dbReference type="NCBI Taxonomy" id="22663"/>
    <lineage>
        <taxon>Eukaryota</taxon>
        <taxon>Viridiplantae</taxon>
        <taxon>Streptophyta</taxon>
        <taxon>Embryophyta</taxon>
        <taxon>Tracheophyta</taxon>
        <taxon>Spermatophyta</taxon>
        <taxon>Magnoliopsida</taxon>
        <taxon>eudicotyledons</taxon>
        <taxon>Gunneridae</taxon>
        <taxon>Pentapetalae</taxon>
        <taxon>rosids</taxon>
        <taxon>malvids</taxon>
        <taxon>Myrtales</taxon>
        <taxon>Lythraceae</taxon>
        <taxon>Punica</taxon>
    </lineage>
</organism>
<dbReference type="AlphaFoldDB" id="A0A218XH56"/>
<proteinExistence type="predicted"/>
<name>A0A218XH56_PUNGR</name>
<dbReference type="Proteomes" id="UP000197138">
    <property type="component" value="Unassembled WGS sequence"/>
</dbReference>
<protein>
    <submittedName>
        <fullName evidence="2">Uncharacterized protein</fullName>
    </submittedName>
</protein>
<feature type="region of interest" description="Disordered" evidence="1">
    <location>
        <begin position="40"/>
        <end position="60"/>
    </location>
</feature>
<evidence type="ECO:0000313" key="3">
    <source>
        <dbReference type="Proteomes" id="UP000197138"/>
    </source>
</evidence>
<evidence type="ECO:0000313" key="2">
    <source>
        <dbReference type="EMBL" id="OWM84254.1"/>
    </source>
</evidence>